<dbReference type="STRING" id="316055.RPE_3065"/>
<feature type="transmembrane region" description="Helical" evidence="2">
    <location>
        <begin position="120"/>
        <end position="139"/>
    </location>
</feature>
<feature type="transmembrane region" description="Helical" evidence="2">
    <location>
        <begin position="252"/>
        <end position="270"/>
    </location>
</feature>
<feature type="compositionally biased region" description="Basic and acidic residues" evidence="1">
    <location>
        <begin position="314"/>
        <end position="328"/>
    </location>
</feature>
<feature type="region of interest" description="Disordered" evidence="1">
    <location>
        <begin position="308"/>
        <end position="336"/>
    </location>
</feature>
<proteinExistence type="predicted"/>
<feature type="transmembrane region" description="Helical" evidence="2">
    <location>
        <begin position="151"/>
        <end position="172"/>
    </location>
</feature>
<dbReference type="KEGG" id="rpe:RPE_3065"/>
<gene>
    <name evidence="3" type="ordered locus">RPE_3065</name>
</gene>
<dbReference type="EMBL" id="CP000463">
    <property type="protein sequence ID" value="ABJ07002.1"/>
    <property type="molecule type" value="Genomic_DNA"/>
</dbReference>
<dbReference type="eggNOG" id="COG3278">
    <property type="taxonomic scope" value="Bacteria"/>
</dbReference>
<name>Q07M32_RHOP5</name>
<evidence type="ECO:0000256" key="2">
    <source>
        <dbReference type="SAM" id="Phobius"/>
    </source>
</evidence>
<feature type="transmembrane region" description="Helical" evidence="2">
    <location>
        <begin position="62"/>
        <end position="84"/>
    </location>
</feature>
<dbReference type="AlphaFoldDB" id="Q07M32"/>
<accession>Q07M32</accession>
<evidence type="ECO:0000256" key="1">
    <source>
        <dbReference type="SAM" id="MobiDB-lite"/>
    </source>
</evidence>
<organism evidence="3">
    <name type="scientific">Rhodopseudomonas palustris (strain BisA53)</name>
    <dbReference type="NCBI Taxonomy" id="316055"/>
    <lineage>
        <taxon>Bacteria</taxon>
        <taxon>Pseudomonadati</taxon>
        <taxon>Pseudomonadota</taxon>
        <taxon>Alphaproteobacteria</taxon>
        <taxon>Hyphomicrobiales</taxon>
        <taxon>Nitrobacteraceae</taxon>
        <taxon>Rhodopseudomonas</taxon>
    </lineage>
</organism>
<sequence>MTVAATFLGSAKSRLLPASVPFRFFATAAVLHVALWATLLFAAGDFTQFRGGVGPSLAAVHLLTLGVLTMTAIGAAVQLLPVATARPLAAVWPIKLVFWLLVPGAIALLAGMYAAHGDLIIAGAAASTLGLVLFAGLFADNLRRAKSMPIVRAYGWVAFVSMIMLVALGLALSLDARIGLLADHADLALAHMILGGFGFMGMLAFGFSHVLIPMFALSSTPNPLMARAGFAAATATLVVGVVGALFGETTLLAAACVLGCVAAALHLRLMQATLASGMRKRLGLSFVHAVSGFDACEPGRRRAAAIVRTRRRRAADGPRRVSSRRDCGTGRSHRSG</sequence>
<feature type="transmembrane region" description="Helical" evidence="2">
    <location>
        <begin position="192"/>
        <end position="212"/>
    </location>
</feature>
<feature type="transmembrane region" description="Helical" evidence="2">
    <location>
        <begin position="96"/>
        <end position="114"/>
    </location>
</feature>
<keyword evidence="2" id="KW-1133">Transmembrane helix</keyword>
<protein>
    <submittedName>
        <fullName evidence="3">Uncharacterized protein</fullName>
    </submittedName>
</protein>
<evidence type="ECO:0000313" key="3">
    <source>
        <dbReference type="EMBL" id="ABJ07002.1"/>
    </source>
</evidence>
<keyword evidence="2" id="KW-0812">Transmembrane</keyword>
<reference evidence="3" key="1">
    <citation type="submission" date="2006-09" db="EMBL/GenBank/DDBJ databases">
        <title>Complete sequence of Rhodopseudomonas palustris BisA53.</title>
        <authorList>
            <consortium name="US DOE Joint Genome Institute"/>
            <person name="Copeland A."/>
            <person name="Lucas S."/>
            <person name="Lapidus A."/>
            <person name="Barry K."/>
            <person name="Detter J.C."/>
            <person name="Glavina del Rio T."/>
            <person name="Hammon N."/>
            <person name="Israni S."/>
            <person name="Dalin E."/>
            <person name="Tice H."/>
            <person name="Pitluck S."/>
            <person name="Chain P."/>
            <person name="Malfatti S."/>
            <person name="Shin M."/>
            <person name="Vergez L."/>
            <person name="Schmutz J."/>
            <person name="Larimer F."/>
            <person name="Land M."/>
            <person name="Hauser L."/>
            <person name="Pelletier D.A."/>
            <person name="Kyrpides N."/>
            <person name="Kim E."/>
            <person name="Harwood C.S."/>
            <person name="Oda Y."/>
            <person name="Richardson P."/>
        </authorList>
    </citation>
    <scope>NUCLEOTIDE SEQUENCE [LARGE SCALE GENOMIC DNA]</scope>
    <source>
        <strain evidence="3">BisA53</strain>
    </source>
</reference>
<feature type="transmembrane region" description="Helical" evidence="2">
    <location>
        <begin position="224"/>
        <end position="246"/>
    </location>
</feature>
<keyword evidence="2" id="KW-0472">Membrane</keyword>
<feature type="transmembrane region" description="Helical" evidence="2">
    <location>
        <begin position="20"/>
        <end position="42"/>
    </location>
</feature>
<dbReference type="HOGENOM" id="CLU_826052_0_0_5"/>